<evidence type="ECO:0000256" key="1">
    <source>
        <dbReference type="ARBA" id="ARBA00003145"/>
    </source>
</evidence>
<feature type="domain" description="PLD phosphodiesterase" evidence="10">
    <location>
        <begin position="354"/>
        <end position="381"/>
    </location>
</feature>
<keyword evidence="9" id="KW-0472">Membrane</keyword>
<dbReference type="InterPro" id="IPR032816">
    <property type="entry name" value="VTT_dom"/>
</dbReference>
<feature type="transmembrane region" description="Helical" evidence="9">
    <location>
        <begin position="536"/>
        <end position="565"/>
    </location>
</feature>
<dbReference type="CDD" id="cd09140">
    <property type="entry name" value="PLDc_vPLD1_2_like_bac_1"/>
    <property type="match status" value="1"/>
</dbReference>
<dbReference type="SUPFAM" id="SSF56024">
    <property type="entry name" value="Phospholipase D/nuclease"/>
    <property type="match status" value="2"/>
</dbReference>
<keyword evidence="5" id="KW-0677">Repeat</keyword>
<evidence type="ECO:0000256" key="5">
    <source>
        <dbReference type="ARBA" id="ARBA00022737"/>
    </source>
</evidence>
<sequence>MIIPFQRNLMTLFTPGRNVWNVDRAERAKVLIDAAPYFGALREALKKARHTVFVIGWDINSRVPLVGESGCAEDGYPEPFCEFLCALIKERPNLQINILLWDFSVLYSTEREIFPALSLGWKMPERIQLCLDDALPLGSAHHQKIVVIDDCLAFSGGLDITHRRWDTCEHDFDNPKRKDTAGKPYRPFHDVQMMVDGPAAKRIGELARIRWKRATLESVHDVRECSDCWPEAIEADFRNIDIGISLTQPRYDQIPEQDEVEQLFLDSVALAERTIYIENQFLTRLNVAERIAERMREKPELEAIFIAPHTHESWIEARTMRIGRIAFRKIFDAPDLENRVRFLYPKVVCGENVTDTMVHSKVMIIDDVFLRVGSANLNNRSMGTDTECDLSIEAADDETRAVIAHLRDTLLAEHCGVTAKDIAASLKETHSLLKTADTLTARGHSLCPVEDGEPDPKEIAAAVTAVADPERTVGIETFITHLMGERVPYRHISHSIQVAIGCLIVIALVLAWRYTPLSELTDPDTLRSHAVAVAESYWGPVLVIGVFVAAGFVLFPLTILIAVTAGAFGPWLGLIYAAAGAVASSLTTYLVGARVGKSALRKFVGPRLNRVTRRVAEKGVLAVAAVRLVPVAPFTVVNLVAGASGIRFTDFLIGTALGLLPGLIVLSSLGNQIFRVLADPSVADVFLFIALVVGWVCLSFGLQLFVTRIRGARA</sequence>
<evidence type="ECO:0000256" key="8">
    <source>
        <dbReference type="ARBA" id="ARBA00029594"/>
    </source>
</evidence>
<evidence type="ECO:0000256" key="3">
    <source>
        <dbReference type="ARBA" id="ARBA00018392"/>
    </source>
</evidence>
<dbReference type="CDD" id="cd09143">
    <property type="entry name" value="PLDc_vPLD1_2_like_bac_2"/>
    <property type="match status" value="1"/>
</dbReference>
<evidence type="ECO:0000259" key="10">
    <source>
        <dbReference type="PROSITE" id="PS50035"/>
    </source>
</evidence>
<keyword evidence="12" id="KW-1185">Reference proteome</keyword>
<feature type="transmembrane region" description="Helical" evidence="9">
    <location>
        <begin position="685"/>
        <end position="706"/>
    </location>
</feature>
<reference evidence="11 12" key="1">
    <citation type="submission" date="2020-08" db="EMBL/GenBank/DDBJ databases">
        <title>Genome sequence of Rhizobiales bacterium strain IZ6.</title>
        <authorList>
            <person name="Nakai R."/>
            <person name="Naganuma T."/>
        </authorList>
    </citation>
    <scope>NUCLEOTIDE SEQUENCE [LARGE SCALE GENOMIC DNA]</scope>
    <source>
        <strain evidence="11 12">IZ6</strain>
    </source>
</reference>
<evidence type="ECO:0000313" key="12">
    <source>
        <dbReference type="Proteomes" id="UP000515317"/>
    </source>
</evidence>
<dbReference type="SMART" id="SM00155">
    <property type="entry name" value="PLDc"/>
    <property type="match status" value="2"/>
</dbReference>
<organism evidence="11 12">
    <name type="scientific">Terrihabitans soli</name>
    <dbReference type="NCBI Taxonomy" id="708113"/>
    <lineage>
        <taxon>Bacteria</taxon>
        <taxon>Pseudomonadati</taxon>
        <taxon>Pseudomonadota</taxon>
        <taxon>Alphaproteobacteria</taxon>
        <taxon>Hyphomicrobiales</taxon>
        <taxon>Terrihabitans</taxon>
    </lineage>
</organism>
<dbReference type="Pfam" id="PF13091">
    <property type="entry name" value="PLDc_2"/>
    <property type="match status" value="1"/>
</dbReference>
<dbReference type="KEGG" id="tso:IZ6_26990"/>
<dbReference type="InterPro" id="IPR015679">
    <property type="entry name" value="PLipase_D_fam"/>
</dbReference>
<keyword evidence="6" id="KW-0378">Hydrolase</keyword>
<dbReference type="AlphaFoldDB" id="A0A6S6QN80"/>
<proteinExistence type="predicted"/>
<dbReference type="GO" id="GO:0009395">
    <property type="term" value="P:phospholipid catabolic process"/>
    <property type="evidence" value="ECO:0007669"/>
    <property type="project" value="TreeGrafter"/>
</dbReference>
<dbReference type="PANTHER" id="PTHR18896">
    <property type="entry name" value="PHOSPHOLIPASE D"/>
    <property type="match status" value="1"/>
</dbReference>
<evidence type="ECO:0000256" key="9">
    <source>
        <dbReference type="SAM" id="Phobius"/>
    </source>
</evidence>
<gene>
    <name evidence="11" type="ORF">IZ6_26990</name>
</gene>
<protein>
    <recommendedName>
        <fullName evidence="3">Phospholipase D</fullName>
    </recommendedName>
    <alternativeName>
        <fullName evidence="8">Choline phosphatase</fullName>
    </alternativeName>
</protein>
<dbReference type="EMBL" id="AP023361">
    <property type="protein sequence ID" value="BCJ91964.1"/>
    <property type="molecule type" value="Genomic_DNA"/>
</dbReference>
<evidence type="ECO:0000256" key="2">
    <source>
        <dbReference type="ARBA" id="ARBA00004613"/>
    </source>
</evidence>
<keyword evidence="7" id="KW-0443">Lipid metabolism</keyword>
<evidence type="ECO:0000256" key="7">
    <source>
        <dbReference type="ARBA" id="ARBA00023098"/>
    </source>
</evidence>
<feature type="transmembrane region" description="Helical" evidence="9">
    <location>
        <begin position="651"/>
        <end position="673"/>
    </location>
</feature>
<name>A0A6S6QN80_9HYPH</name>
<dbReference type="Proteomes" id="UP000515317">
    <property type="component" value="Chromosome"/>
</dbReference>
<accession>A0A6S6QN80</accession>
<evidence type="ECO:0000256" key="6">
    <source>
        <dbReference type="ARBA" id="ARBA00022801"/>
    </source>
</evidence>
<comment type="function">
    <text evidence="1">Could be a virulence factor.</text>
</comment>
<keyword evidence="9" id="KW-1133">Transmembrane helix</keyword>
<comment type="subcellular location">
    <subcellularLocation>
        <location evidence="2">Secreted</location>
    </subcellularLocation>
</comment>
<evidence type="ECO:0000313" key="11">
    <source>
        <dbReference type="EMBL" id="BCJ91964.1"/>
    </source>
</evidence>
<keyword evidence="4" id="KW-0964">Secreted</keyword>
<evidence type="ECO:0000256" key="4">
    <source>
        <dbReference type="ARBA" id="ARBA00022525"/>
    </source>
</evidence>
<feature type="transmembrane region" description="Helical" evidence="9">
    <location>
        <begin position="496"/>
        <end position="515"/>
    </location>
</feature>
<dbReference type="GO" id="GO:0005576">
    <property type="term" value="C:extracellular region"/>
    <property type="evidence" value="ECO:0007669"/>
    <property type="project" value="UniProtKB-SubCell"/>
</dbReference>
<dbReference type="PROSITE" id="PS50035">
    <property type="entry name" value="PLD"/>
    <property type="match status" value="2"/>
</dbReference>
<feature type="transmembrane region" description="Helical" evidence="9">
    <location>
        <begin position="571"/>
        <end position="592"/>
    </location>
</feature>
<dbReference type="PANTHER" id="PTHR18896:SF60">
    <property type="entry name" value="PHOSPHOLIPASE D"/>
    <property type="match status" value="1"/>
</dbReference>
<feature type="domain" description="PLD phosphodiesterase" evidence="10">
    <location>
        <begin position="137"/>
        <end position="164"/>
    </location>
</feature>
<dbReference type="InterPro" id="IPR001736">
    <property type="entry name" value="PLipase_D/transphosphatidylase"/>
</dbReference>
<dbReference type="Pfam" id="PF09335">
    <property type="entry name" value="VTT_dom"/>
    <property type="match status" value="1"/>
</dbReference>
<dbReference type="GO" id="GO:0005886">
    <property type="term" value="C:plasma membrane"/>
    <property type="evidence" value="ECO:0007669"/>
    <property type="project" value="TreeGrafter"/>
</dbReference>
<keyword evidence="9" id="KW-0812">Transmembrane</keyword>
<dbReference type="InterPro" id="IPR025202">
    <property type="entry name" value="PLD-like_dom"/>
</dbReference>
<dbReference type="Gene3D" id="3.30.870.10">
    <property type="entry name" value="Endonuclease Chain A"/>
    <property type="match status" value="2"/>
</dbReference>
<dbReference type="GO" id="GO:0004630">
    <property type="term" value="F:phospholipase D activity"/>
    <property type="evidence" value="ECO:0007669"/>
    <property type="project" value="TreeGrafter"/>
</dbReference>